<sequence length="393" mass="43922">MATSRYLIGNASSFCTKTPKCSRIASRHLSRAFSTTPNVQVAPVSLASQDAQASLTYCTNLVRNFDGPAYSLSHFIQPHIIPAYMAIRAFNIEISRIPDIVSNTTIGQMRHQFWKDTINKTFNANPPEEPVATLLSAYMQDTGIRLNKTWLTKIVSAREQALLRPGFTNISELESYAESTYSMLLYLTLSAISLNSLTADHVASHVGKAAGIAAVLRGVPLLAFPGAPNSHSNNPAGMGLPMTRDRQRVVNLPLDVMSQCGVREEDIYRNGGNAEGLRDAVFAVATRASDHLITARSLVKEVNSYQEPSHEFEHLYDEGHEYGSQNTDTQQPQEVRKRDLQQAYGVIMGPAISTQLWLDRLQKVDFDIFHNSLRIQEWKLPIVAWWRNRQNTF</sequence>
<dbReference type="EMBL" id="JAVRRJ010000004">
    <property type="protein sequence ID" value="KAK5085698.1"/>
    <property type="molecule type" value="Genomic_DNA"/>
</dbReference>
<evidence type="ECO:0000256" key="1">
    <source>
        <dbReference type="ARBA" id="ARBA00004273"/>
    </source>
</evidence>
<dbReference type="PANTHER" id="PTHR21181:SF13">
    <property type="entry name" value="NADH DEHYDROGENASE (UBIQUINONE) COMPLEX I, ASSEMBLY FACTOR 6"/>
    <property type="match status" value="1"/>
</dbReference>
<accession>A0AAN7T0K3</accession>
<evidence type="ECO:0000313" key="7">
    <source>
        <dbReference type="EMBL" id="KAK5085698.1"/>
    </source>
</evidence>
<evidence type="ECO:0000313" key="8">
    <source>
        <dbReference type="Proteomes" id="UP001309876"/>
    </source>
</evidence>
<dbReference type="Gene3D" id="1.10.600.10">
    <property type="entry name" value="Farnesyl Diphosphate Synthase"/>
    <property type="match status" value="1"/>
</dbReference>
<dbReference type="PANTHER" id="PTHR21181">
    <property type="match status" value="1"/>
</dbReference>
<keyword evidence="2" id="KW-0999">Mitochondrion inner membrane</keyword>
<evidence type="ECO:0008006" key="9">
    <source>
        <dbReference type="Google" id="ProtNLM"/>
    </source>
</evidence>
<gene>
    <name evidence="7" type="ORF">LTR05_004986</name>
</gene>
<evidence type="ECO:0000256" key="3">
    <source>
        <dbReference type="ARBA" id="ARBA00022946"/>
    </source>
</evidence>
<name>A0AAN7T0K3_9EURO</name>
<comment type="similarity">
    <text evidence="6">Belongs to the NDUFAF6 family.</text>
</comment>
<dbReference type="Pfam" id="PF00494">
    <property type="entry name" value="SQS_PSY"/>
    <property type="match status" value="1"/>
</dbReference>
<dbReference type="Proteomes" id="UP001309876">
    <property type="component" value="Unassembled WGS sequence"/>
</dbReference>
<dbReference type="InterPro" id="IPR008949">
    <property type="entry name" value="Isoprenoid_synthase_dom_sf"/>
</dbReference>
<organism evidence="7 8">
    <name type="scientific">Lithohypha guttulata</name>
    <dbReference type="NCBI Taxonomy" id="1690604"/>
    <lineage>
        <taxon>Eukaryota</taxon>
        <taxon>Fungi</taxon>
        <taxon>Dikarya</taxon>
        <taxon>Ascomycota</taxon>
        <taxon>Pezizomycotina</taxon>
        <taxon>Eurotiomycetes</taxon>
        <taxon>Chaetothyriomycetidae</taxon>
        <taxon>Chaetothyriales</taxon>
        <taxon>Trichomeriaceae</taxon>
        <taxon>Lithohypha</taxon>
    </lineage>
</organism>
<evidence type="ECO:0000256" key="6">
    <source>
        <dbReference type="ARBA" id="ARBA00038273"/>
    </source>
</evidence>
<dbReference type="AlphaFoldDB" id="A0AAN7T0K3"/>
<dbReference type="GO" id="GO:0032981">
    <property type="term" value="P:mitochondrial respiratory chain complex I assembly"/>
    <property type="evidence" value="ECO:0007669"/>
    <property type="project" value="TreeGrafter"/>
</dbReference>
<reference evidence="7 8" key="1">
    <citation type="submission" date="2023-08" db="EMBL/GenBank/DDBJ databases">
        <title>Black Yeasts Isolated from many extreme environments.</title>
        <authorList>
            <person name="Coleine C."/>
            <person name="Stajich J.E."/>
            <person name="Selbmann L."/>
        </authorList>
    </citation>
    <scope>NUCLEOTIDE SEQUENCE [LARGE SCALE GENOMIC DNA]</scope>
    <source>
        <strain evidence="7 8">CCFEE 5910</strain>
    </source>
</reference>
<comment type="subcellular location">
    <subcellularLocation>
        <location evidence="1">Mitochondrion inner membrane</location>
    </subcellularLocation>
</comment>
<dbReference type="GO" id="GO:0005743">
    <property type="term" value="C:mitochondrial inner membrane"/>
    <property type="evidence" value="ECO:0007669"/>
    <property type="project" value="UniProtKB-SubCell"/>
</dbReference>
<dbReference type="InterPro" id="IPR002060">
    <property type="entry name" value="Squ/phyt_synthse"/>
</dbReference>
<comment type="caution">
    <text evidence="7">The sequence shown here is derived from an EMBL/GenBank/DDBJ whole genome shotgun (WGS) entry which is preliminary data.</text>
</comment>
<keyword evidence="5" id="KW-0472">Membrane</keyword>
<dbReference type="SUPFAM" id="SSF48576">
    <property type="entry name" value="Terpenoid synthases"/>
    <property type="match status" value="1"/>
</dbReference>
<evidence type="ECO:0000256" key="2">
    <source>
        <dbReference type="ARBA" id="ARBA00022792"/>
    </source>
</evidence>
<keyword evidence="8" id="KW-1185">Reference proteome</keyword>
<keyword evidence="4" id="KW-0496">Mitochondrion</keyword>
<evidence type="ECO:0000256" key="5">
    <source>
        <dbReference type="ARBA" id="ARBA00023136"/>
    </source>
</evidence>
<proteinExistence type="inferred from homology"/>
<protein>
    <recommendedName>
        <fullName evidence="9">Squalene/phytoene synthase</fullName>
    </recommendedName>
</protein>
<evidence type="ECO:0000256" key="4">
    <source>
        <dbReference type="ARBA" id="ARBA00023128"/>
    </source>
</evidence>
<keyword evidence="3" id="KW-0809">Transit peptide</keyword>